<accession>A0ABW5FNR0</accession>
<evidence type="ECO:0000256" key="2">
    <source>
        <dbReference type="ARBA" id="ARBA00022679"/>
    </source>
</evidence>
<dbReference type="InterPro" id="IPR029056">
    <property type="entry name" value="Ribokinase-like"/>
</dbReference>
<dbReference type="PRINTS" id="PR00990">
    <property type="entry name" value="RIBOKINASE"/>
</dbReference>
<dbReference type="InterPro" id="IPR002139">
    <property type="entry name" value="Ribo/fructo_kinase"/>
</dbReference>
<comment type="similarity">
    <text evidence="1 4">Belongs to the carbohydrate kinase PfkB family.</text>
</comment>
<dbReference type="PANTHER" id="PTHR10584">
    <property type="entry name" value="SUGAR KINASE"/>
    <property type="match status" value="1"/>
</dbReference>
<keyword evidence="2 4" id="KW-0808">Transferase</keyword>
<gene>
    <name evidence="6" type="ORF">ACFSXZ_07775</name>
</gene>
<dbReference type="EC" id="2.7.1.-" evidence="6"/>
<sequence>MLVVGDANPDLVLRGDVVPRFGQAEQLLDDAALLIGGSAAITAHGFARLGRPVSLLAAVGCDGLAAPMLAELTAAGVRLCVVERATEPTGLTVVLSRVADRAMLTRPGAIPTLTGAEVRQAAAGIPDLGHVHVASLFLQPSLTTELPGVLEDLRAGGVTVSLDTNDDPRGTWRGVAELLPHVDVLLPNESEAVALARTITGRAIGEAAAAARELAGYGVLVAVKRGARGALAVTADGTVRSVDAVPCEPVDTTGAGDTFDAAFLDGWLAGKPLDECLRRGVAAGTAAVTAVGGTAGQPSAGELDRQTRERP</sequence>
<dbReference type="Proteomes" id="UP001597417">
    <property type="component" value="Unassembled WGS sequence"/>
</dbReference>
<dbReference type="RefSeq" id="WP_378262828.1">
    <property type="nucleotide sequence ID" value="NZ_JBHUKR010000005.1"/>
</dbReference>
<name>A0ABW5FNR0_9PSEU</name>
<comment type="caution">
    <text evidence="6">The sequence shown here is derived from an EMBL/GenBank/DDBJ whole genome shotgun (WGS) entry which is preliminary data.</text>
</comment>
<dbReference type="PANTHER" id="PTHR10584:SF166">
    <property type="entry name" value="RIBOKINASE"/>
    <property type="match status" value="1"/>
</dbReference>
<evidence type="ECO:0000256" key="1">
    <source>
        <dbReference type="ARBA" id="ARBA00010688"/>
    </source>
</evidence>
<dbReference type="GO" id="GO:0016301">
    <property type="term" value="F:kinase activity"/>
    <property type="evidence" value="ECO:0007669"/>
    <property type="project" value="UniProtKB-KW"/>
</dbReference>
<keyword evidence="3 4" id="KW-0418">Kinase</keyword>
<feature type="domain" description="Carbohydrate kinase PfkB" evidence="5">
    <location>
        <begin position="3"/>
        <end position="298"/>
    </location>
</feature>
<dbReference type="Pfam" id="PF00294">
    <property type="entry name" value="PfkB"/>
    <property type="match status" value="1"/>
</dbReference>
<evidence type="ECO:0000313" key="7">
    <source>
        <dbReference type="Proteomes" id="UP001597417"/>
    </source>
</evidence>
<dbReference type="InterPro" id="IPR002173">
    <property type="entry name" value="Carboh/pur_kinase_PfkB_CS"/>
</dbReference>
<protein>
    <submittedName>
        <fullName evidence="6">Carbohydrate kinase family protein</fullName>
        <ecNumber evidence="6">2.7.1.-</ecNumber>
    </submittedName>
</protein>
<dbReference type="Gene3D" id="3.40.1190.20">
    <property type="match status" value="1"/>
</dbReference>
<proteinExistence type="inferred from homology"/>
<evidence type="ECO:0000313" key="6">
    <source>
        <dbReference type="EMBL" id="MFD2416224.1"/>
    </source>
</evidence>
<evidence type="ECO:0000259" key="5">
    <source>
        <dbReference type="Pfam" id="PF00294"/>
    </source>
</evidence>
<dbReference type="SUPFAM" id="SSF53613">
    <property type="entry name" value="Ribokinase-like"/>
    <property type="match status" value="1"/>
</dbReference>
<evidence type="ECO:0000256" key="4">
    <source>
        <dbReference type="RuleBase" id="RU003704"/>
    </source>
</evidence>
<organism evidence="6 7">
    <name type="scientific">Amycolatopsis pigmentata</name>
    <dbReference type="NCBI Taxonomy" id="450801"/>
    <lineage>
        <taxon>Bacteria</taxon>
        <taxon>Bacillati</taxon>
        <taxon>Actinomycetota</taxon>
        <taxon>Actinomycetes</taxon>
        <taxon>Pseudonocardiales</taxon>
        <taxon>Pseudonocardiaceae</taxon>
        <taxon>Amycolatopsis</taxon>
    </lineage>
</organism>
<dbReference type="EMBL" id="JBHUKR010000005">
    <property type="protein sequence ID" value="MFD2416224.1"/>
    <property type="molecule type" value="Genomic_DNA"/>
</dbReference>
<keyword evidence="7" id="KW-1185">Reference proteome</keyword>
<evidence type="ECO:0000256" key="3">
    <source>
        <dbReference type="ARBA" id="ARBA00022777"/>
    </source>
</evidence>
<reference evidence="7" key="1">
    <citation type="journal article" date="2019" name="Int. J. Syst. Evol. Microbiol.">
        <title>The Global Catalogue of Microorganisms (GCM) 10K type strain sequencing project: providing services to taxonomists for standard genome sequencing and annotation.</title>
        <authorList>
            <consortium name="The Broad Institute Genomics Platform"/>
            <consortium name="The Broad Institute Genome Sequencing Center for Infectious Disease"/>
            <person name="Wu L."/>
            <person name="Ma J."/>
        </authorList>
    </citation>
    <scope>NUCLEOTIDE SEQUENCE [LARGE SCALE GENOMIC DNA]</scope>
    <source>
        <strain evidence="7">CGMCC 4.7645</strain>
    </source>
</reference>
<dbReference type="PROSITE" id="PS00584">
    <property type="entry name" value="PFKB_KINASES_2"/>
    <property type="match status" value="1"/>
</dbReference>
<dbReference type="InterPro" id="IPR011611">
    <property type="entry name" value="PfkB_dom"/>
</dbReference>